<accession>A0AAD2FGD1</accession>
<keyword evidence="4" id="KW-1185">Reference proteome</keyword>
<feature type="domain" description="Pop1 N-terminal" evidence="2">
    <location>
        <begin position="69"/>
        <end position="215"/>
    </location>
</feature>
<evidence type="ECO:0000259" key="2">
    <source>
        <dbReference type="Pfam" id="PF06978"/>
    </source>
</evidence>
<dbReference type="PANTHER" id="PTHR22731">
    <property type="entry name" value="RIBONUCLEASES P/MRP PROTEIN SUBUNIT POP1"/>
    <property type="match status" value="1"/>
</dbReference>
<dbReference type="Pfam" id="PF06978">
    <property type="entry name" value="POP1_N"/>
    <property type="match status" value="1"/>
</dbReference>
<feature type="region of interest" description="Disordered" evidence="1">
    <location>
        <begin position="59"/>
        <end position="136"/>
    </location>
</feature>
<dbReference type="InterPro" id="IPR039182">
    <property type="entry name" value="Pop1"/>
</dbReference>
<name>A0AAD2FGD1_9STRA</name>
<feature type="compositionally biased region" description="Basic residues" evidence="1">
    <location>
        <begin position="95"/>
        <end position="116"/>
    </location>
</feature>
<dbReference type="InterPro" id="IPR009723">
    <property type="entry name" value="Pop1_N"/>
</dbReference>
<feature type="compositionally biased region" description="Polar residues" evidence="1">
    <location>
        <begin position="591"/>
        <end position="601"/>
    </location>
</feature>
<evidence type="ECO:0000313" key="3">
    <source>
        <dbReference type="EMBL" id="CAJ1928765.1"/>
    </source>
</evidence>
<dbReference type="EMBL" id="CAKOGP040000058">
    <property type="protein sequence ID" value="CAJ1928765.1"/>
    <property type="molecule type" value="Genomic_DNA"/>
</dbReference>
<dbReference type="GO" id="GO:0001682">
    <property type="term" value="P:tRNA 5'-leader removal"/>
    <property type="evidence" value="ECO:0007669"/>
    <property type="project" value="InterPro"/>
</dbReference>
<feature type="compositionally biased region" description="Polar residues" evidence="1">
    <location>
        <begin position="634"/>
        <end position="648"/>
    </location>
</feature>
<feature type="region of interest" description="Disordered" evidence="1">
    <location>
        <begin position="633"/>
        <end position="676"/>
    </location>
</feature>
<sequence>MSEKTEATVRSCRKRKRSSQPSWKDLPAFLDKSSTVSVSLFASRRLPELRDLHAQLRNAANGQSGSQDRHGSSQNSKPSQVQPEVALRSGGAKTSSRHLRRRTTAVERKKHKHRYPKGNQPSSESTTRKAKRGRRSTLCQGHFEWQHNELPVKKKEETTTHVANWMVTHLWHAKRFHMETLWGWRVPLCHSNRGGRAMLRLEQENRCSLQDVTWKRQTLAISSDLPLSSLVPLLSRMCPDFGTNQSVFAGIQMGSGMLHRLDQFPMQAIGPVRWKVSCQNEAKSYRWMVQFLVHPSIYDDFSDNMEQIMTEESKIQLEESSNVIGNSCFQLCGSSATNIIRNVLQPTHVRDTTAFTCWDWSKVPDEQVPETCLPHGSMFHVTLHLDGNSQGSKTNLKERSPSLEGLHVHVTQMQRSIEQMNLEKGGGETMISKIGPNQALLIWQAPRELKCLPNQAVSGWEIHCADPTLAKAIWMKLVLAGPCCPMGMVEESHLKLECSPPIPMFPRDYVDTPQGQLYWKGNTKSPSTAASKAEGTAPSGNLVRRLWEGGWGRLSVKPTSVKMCRIYWSRLVSLEDSEEDEKFSQKKEDGQSSIQQEQGMNENGKDDTESDDDTSTVVVRGAFVQPFVQALQGCGQQPPESSGQNEASVGTDRLGKRNRRRARPLNDVLKAPPLPKQNSEAWKQSCFGLRSSLSLPAMLVCHVQVAGKGAMQSGDEVRFESIRLGHVTIASFSLGRGTCHGISVVGAARLLHALEVSSSNSGLYVRSLDGSRSLQLAVTVRAGDTHFQGCLSIM</sequence>
<dbReference type="GO" id="GO:0005655">
    <property type="term" value="C:nucleolar ribonuclease P complex"/>
    <property type="evidence" value="ECO:0007669"/>
    <property type="project" value="InterPro"/>
</dbReference>
<gene>
    <name evidence="3" type="ORF">CYCCA115_LOCUS1542</name>
</gene>
<dbReference type="Proteomes" id="UP001295423">
    <property type="component" value="Unassembled WGS sequence"/>
</dbReference>
<comment type="caution">
    <text evidence="3">The sequence shown here is derived from an EMBL/GenBank/DDBJ whole genome shotgun (WGS) entry which is preliminary data.</text>
</comment>
<feature type="region of interest" description="Disordered" evidence="1">
    <location>
        <begin position="581"/>
        <end position="614"/>
    </location>
</feature>
<proteinExistence type="predicted"/>
<dbReference type="PANTHER" id="PTHR22731:SF3">
    <property type="entry name" value="RIBONUCLEASES P_MRP PROTEIN SUBUNIT POP1"/>
    <property type="match status" value="1"/>
</dbReference>
<organism evidence="3 4">
    <name type="scientific">Cylindrotheca closterium</name>
    <dbReference type="NCBI Taxonomy" id="2856"/>
    <lineage>
        <taxon>Eukaryota</taxon>
        <taxon>Sar</taxon>
        <taxon>Stramenopiles</taxon>
        <taxon>Ochrophyta</taxon>
        <taxon>Bacillariophyta</taxon>
        <taxon>Bacillariophyceae</taxon>
        <taxon>Bacillariophycidae</taxon>
        <taxon>Bacillariales</taxon>
        <taxon>Bacillariaceae</taxon>
        <taxon>Cylindrotheca</taxon>
    </lineage>
</organism>
<feature type="compositionally biased region" description="Polar residues" evidence="1">
    <location>
        <begin position="59"/>
        <end position="82"/>
    </location>
</feature>
<evidence type="ECO:0000313" key="4">
    <source>
        <dbReference type="Proteomes" id="UP001295423"/>
    </source>
</evidence>
<feature type="region of interest" description="Disordered" evidence="1">
    <location>
        <begin position="1"/>
        <end position="26"/>
    </location>
</feature>
<protein>
    <recommendedName>
        <fullName evidence="2">Pop1 N-terminal domain-containing protein</fullName>
    </recommendedName>
</protein>
<evidence type="ECO:0000256" key="1">
    <source>
        <dbReference type="SAM" id="MobiDB-lite"/>
    </source>
</evidence>
<reference evidence="3" key="1">
    <citation type="submission" date="2023-08" db="EMBL/GenBank/DDBJ databases">
        <authorList>
            <person name="Audoor S."/>
            <person name="Bilcke G."/>
        </authorList>
    </citation>
    <scope>NUCLEOTIDE SEQUENCE</scope>
</reference>
<dbReference type="GO" id="GO:0000172">
    <property type="term" value="C:ribonuclease MRP complex"/>
    <property type="evidence" value="ECO:0007669"/>
    <property type="project" value="InterPro"/>
</dbReference>
<dbReference type="AlphaFoldDB" id="A0AAD2FGD1"/>